<comment type="caution">
    <text evidence="1">The sequence shown here is derived from an EMBL/GenBank/DDBJ whole genome shotgun (WGS) entry which is preliminary data.</text>
</comment>
<dbReference type="AlphaFoldDB" id="A0A812V194"/>
<evidence type="ECO:0000313" key="2">
    <source>
        <dbReference type="Proteomes" id="UP000649617"/>
    </source>
</evidence>
<feature type="non-terminal residue" evidence="1">
    <location>
        <position position="1"/>
    </location>
</feature>
<dbReference type="GO" id="GO:0003676">
    <property type="term" value="F:nucleic acid binding"/>
    <property type="evidence" value="ECO:0007669"/>
    <property type="project" value="InterPro"/>
</dbReference>
<name>A0A812V194_SYMPI</name>
<dbReference type="SUPFAM" id="SSF54928">
    <property type="entry name" value="RNA-binding domain, RBD"/>
    <property type="match status" value="1"/>
</dbReference>
<evidence type="ECO:0008006" key="3">
    <source>
        <dbReference type="Google" id="ProtNLM"/>
    </source>
</evidence>
<accession>A0A812V194</accession>
<dbReference type="InterPro" id="IPR035979">
    <property type="entry name" value="RBD_domain_sf"/>
</dbReference>
<organism evidence="1 2">
    <name type="scientific">Symbiodinium pilosum</name>
    <name type="common">Dinoflagellate</name>
    <dbReference type="NCBI Taxonomy" id="2952"/>
    <lineage>
        <taxon>Eukaryota</taxon>
        <taxon>Sar</taxon>
        <taxon>Alveolata</taxon>
        <taxon>Dinophyceae</taxon>
        <taxon>Suessiales</taxon>
        <taxon>Symbiodiniaceae</taxon>
        <taxon>Symbiodinium</taxon>
    </lineage>
</organism>
<gene>
    <name evidence="1" type="ORF">SPIL2461_LOCUS15848</name>
</gene>
<protein>
    <recommendedName>
        <fullName evidence="3">RRM domain-containing protein</fullName>
    </recommendedName>
</protein>
<sequence length="52" mass="5500">VRYHHVSDAQAAIATLDGTTLLGAQINVIADARSQDGTKLLISNLPAGVEWQ</sequence>
<dbReference type="Proteomes" id="UP000649617">
    <property type="component" value="Unassembled WGS sequence"/>
</dbReference>
<feature type="non-terminal residue" evidence="1">
    <location>
        <position position="52"/>
    </location>
</feature>
<dbReference type="EMBL" id="CAJNIZ010039890">
    <property type="protein sequence ID" value="CAE7596014.1"/>
    <property type="molecule type" value="Genomic_DNA"/>
</dbReference>
<proteinExistence type="predicted"/>
<keyword evidence="2" id="KW-1185">Reference proteome</keyword>
<reference evidence="1" key="1">
    <citation type="submission" date="2021-02" db="EMBL/GenBank/DDBJ databases">
        <authorList>
            <person name="Dougan E. K."/>
            <person name="Rhodes N."/>
            <person name="Thang M."/>
            <person name="Chan C."/>
        </authorList>
    </citation>
    <scope>NUCLEOTIDE SEQUENCE</scope>
</reference>
<evidence type="ECO:0000313" key="1">
    <source>
        <dbReference type="EMBL" id="CAE7596014.1"/>
    </source>
</evidence>